<dbReference type="InterPro" id="IPR018060">
    <property type="entry name" value="HTH_AraC"/>
</dbReference>
<reference evidence="5 6" key="1">
    <citation type="submission" date="2019-01" db="EMBL/GenBank/DDBJ databases">
        <title>Cytophagaceae bacterium strain CAR-16.</title>
        <authorList>
            <person name="Chen W.-M."/>
        </authorList>
    </citation>
    <scope>NUCLEOTIDE SEQUENCE [LARGE SCALE GENOMIC DNA]</scope>
    <source>
        <strain evidence="5 6">CAR-16</strain>
    </source>
</reference>
<dbReference type="PROSITE" id="PS01124">
    <property type="entry name" value="HTH_ARAC_FAMILY_2"/>
    <property type="match status" value="1"/>
</dbReference>
<dbReference type="SUPFAM" id="SSF51215">
    <property type="entry name" value="Regulatory protein AraC"/>
    <property type="match status" value="1"/>
</dbReference>
<dbReference type="InterPro" id="IPR018062">
    <property type="entry name" value="HTH_AraC-typ_CS"/>
</dbReference>
<dbReference type="GO" id="GO:0043565">
    <property type="term" value="F:sequence-specific DNA binding"/>
    <property type="evidence" value="ECO:0007669"/>
    <property type="project" value="InterPro"/>
</dbReference>
<dbReference type="Proteomes" id="UP000289455">
    <property type="component" value="Unassembled WGS sequence"/>
</dbReference>
<sequence>MKVQFEAIQIKEESSFRILQTPHLQDFFLWHSHPEYELLYVEANQGPRRVGGHASQYEKNDLVFIGPHVPHLNFDYGVKGPYSKIVVQMKEDFLGKTWAEVPELKEIKALFALAKNGVRFEGNRKEEMGQRLMALPNLSHFNQFIEILSIFQVLAHDMKIIHLNDLATWENPSLRDQHRWSRVRSLVENHYMGPLSLQEVAEQCHLSKEAFCRYFKSKTQLTFTNYVNQYRITQAKKMLFEDRSIGDIAFACGFDSMAYFTKIFKRLIGESPVQYRKRMKAVNN</sequence>
<dbReference type="InterPro" id="IPR009057">
    <property type="entry name" value="Homeodomain-like_sf"/>
</dbReference>
<evidence type="ECO:0000256" key="2">
    <source>
        <dbReference type="ARBA" id="ARBA00023125"/>
    </source>
</evidence>
<dbReference type="GO" id="GO:0003700">
    <property type="term" value="F:DNA-binding transcription factor activity"/>
    <property type="evidence" value="ECO:0007669"/>
    <property type="project" value="InterPro"/>
</dbReference>
<evidence type="ECO:0000313" key="6">
    <source>
        <dbReference type="Proteomes" id="UP000289455"/>
    </source>
</evidence>
<proteinExistence type="predicted"/>
<dbReference type="EMBL" id="SDHY01000003">
    <property type="protein sequence ID" value="RXK49860.1"/>
    <property type="molecule type" value="Genomic_DNA"/>
</dbReference>
<organism evidence="5 6">
    <name type="scientific">Aquirufa rosea</name>
    <dbReference type="NCBI Taxonomy" id="2509241"/>
    <lineage>
        <taxon>Bacteria</taxon>
        <taxon>Pseudomonadati</taxon>
        <taxon>Bacteroidota</taxon>
        <taxon>Cytophagia</taxon>
        <taxon>Cytophagales</taxon>
        <taxon>Flectobacillaceae</taxon>
        <taxon>Aquirufa</taxon>
    </lineage>
</organism>
<evidence type="ECO:0000256" key="3">
    <source>
        <dbReference type="ARBA" id="ARBA00023163"/>
    </source>
</evidence>
<dbReference type="Gene3D" id="1.10.10.60">
    <property type="entry name" value="Homeodomain-like"/>
    <property type="match status" value="2"/>
</dbReference>
<dbReference type="PANTHER" id="PTHR43280">
    <property type="entry name" value="ARAC-FAMILY TRANSCRIPTIONAL REGULATOR"/>
    <property type="match status" value="1"/>
</dbReference>
<keyword evidence="2" id="KW-0238">DNA-binding</keyword>
<dbReference type="Pfam" id="PF02311">
    <property type="entry name" value="AraC_binding"/>
    <property type="match status" value="1"/>
</dbReference>
<evidence type="ECO:0000259" key="4">
    <source>
        <dbReference type="PROSITE" id="PS01124"/>
    </source>
</evidence>
<evidence type="ECO:0000256" key="1">
    <source>
        <dbReference type="ARBA" id="ARBA00023015"/>
    </source>
</evidence>
<keyword evidence="6" id="KW-1185">Reference proteome</keyword>
<comment type="caution">
    <text evidence="5">The sequence shown here is derived from an EMBL/GenBank/DDBJ whole genome shotgun (WGS) entry which is preliminary data.</text>
</comment>
<accession>A0A4Q1C0B9</accession>
<dbReference type="InterPro" id="IPR037923">
    <property type="entry name" value="HTH-like"/>
</dbReference>
<dbReference type="SUPFAM" id="SSF46689">
    <property type="entry name" value="Homeodomain-like"/>
    <property type="match status" value="2"/>
</dbReference>
<evidence type="ECO:0000313" key="5">
    <source>
        <dbReference type="EMBL" id="RXK49860.1"/>
    </source>
</evidence>
<dbReference type="InterPro" id="IPR020449">
    <property type="entry name" value="Tscrpt_reg_AraC-type_HTH"/>
</dbReference>
<dbReference type="PRINTS" id="PR00032">
    <property type="entry name" value="HTHARAC"/>
</dbReference>
<dbReference type="Pfam" id="PF12833">
    <property type="entry name" value="HTH_18"/>
    <property type="match status" value="1"/>
</dbReference>
<gene>
    <name evidence="5" type="ORF">ESB04_06715</name>
</gene>
<dbReference type="InterPro" id="IPR003313">
    <property type="entry name" value="AraC-bd"/>
</dbReference>
<dbReference type="PANTHER" id="PTHR43280:SF2">
    <property type="entry name" value="HTH-TYPE TRANSCRIPTIONAL REGULATOR EXSA"/>
    <property type="match status" value="1"/>
</dbReference>
<keyword evidence="3" id="KW-0804">Transcription</keyword>
<name>A0A4Q1C0B9_9BACT</name>
<protein>
    <submittedName>
        <fullName evidence="5">AraC family transcriptional regulator</fullName>
    </submittedName>
</protein>
<dbReference type="PROSITE" id="PS00041">
    <property type="entry name" value="HTH_ARAC_FAMILY_1"/>
    <property type="match status" value="1"/>
</dbReference>
<dbReference type="SMART" id="SM00342">
    <property type="entry name" value="HTH_ARAC"/>
    <property type="match status" value="1"/>
</dbReference>
<keyword evidence="1" id="KW-0805">Transcription regulation</keyword>
<dbReference type="OrthoDB" id="792101at2"/>
<feature type="domain" description="HTH araC/xylS-type" evidence="4">
    <location>
        <begin position="181"/>
        <end position="278"/>
    </location>
</feature>
<dbReference type="AlphaFoldDB" id="A0A4Q1C0B9"/>
<dbReference type="RefSeq" id="WP_129026957.1">
    <property type="nucleotide sequence ID" value="NZ_SDHY01000003.1"/>
</dbReference>